<dbReference type="Proteomes" id="UP001055117">
    <property type="component" value="Unassembled WGS sequence"/>
</dbReference>
<dbReference type="Gene3D" id="2.30.30.40">
    <property type="entry name" value="SH3 Domains"/>
    <property type="match status" value="1"/>
</dbReference>
<proteinExistence type="predicted"/>
<evidence type="ECO:0000313" key="2">
    <source>
        <dbReference type="EMBL" id="GJD46630.1"/>
    </source>
</evidence>
<comment type="caution">
    <text evidence="2">The sequence shown here is derived from an EMBL/GenBank/DDBJ whole genome shotgun (WGS) entry which is preliminary data.</text>
</comment>
<sequence>MTWRKPLVLAAALGLSIAAAHAQTASLDVPVQAGADGPELDACPRLAAVTGLDPKGDDFLSVRSGPGGRPYREVDRIHTGQRLSVCETRGPWLGVVYAAPEGQDCGVATPWPRRTAYAGPCRSGWVHRRYLTDLAG</sequence>
<keyword evidence="3" id="KW-1185">Reference proteome</keyword>
<evidence type="ECO:0000313" key="3">
    <source>
        <dbReference type="Proteomes" id="UP001055117"/>
    </source>
</evidence>
<gene>
    <name evidence="2" type="ORF">AFCDBAGC_4513</name>
</gene>
<protein>
    <recommendedName>
        <fullName evidence="4">Integron</fullName>
    </recommendedName>
</protein>
<name>A0ABQ4QP94_9HYPH</name>
<reference evidence="2 3" key="1">
    <citation type="journal article" date="2021" name="Front. Microbiol.">
        <title>Comprehensive Comparative Genomics and Phenotyping of Methylobacterium Species.</title>
        <authorList>
            <person name="Alessa O."/>
            <person name="Ogura Y."/>
            <person name="Fujitani Y."/>
            <person name="Takami H."/>
            <person name="Hayashi T."/>
            <person name="Sahin N."/>
            <person name="Tani A."/>
        </authorList>
    </citation>
    <scope>NUCLEOTIDE SEQUENCE [LARGE SCALE GENOMIC DNA]</scope>
    <source>
        <strain evidence="2 3">DSM 23679</strain>
    </source>
</reference>
<accession>A0ABQ4QP94</accession>
<feature type="chain" id="PRO_5045434822" description="Integron" evidence="1">
    <location>
        <begin position="23"/>
        <end position="136"/>
    </location>
</feature>
<keyword evidence="1" id="KW-0732">Signal</keyword>
<dbReference type="EMBL" id="BPQG01000082">
    <property type="protein sequence ID" value="GJD46630.1"/>
    <property type="molecule type" value="Genomic_DNA"/>
</dbReference>
<organism evidence="2 3">
    <name type="scientific">Methylobacterium cerastii</name>
    <dbReference type="NCBI Taxonomy" id="932741"/>
    <lineage>
        <taxon>Bacteria</taxon>
        <taxon>Pseudomonadati</taxon>
        <taxon>Pseudomonadota</taxon>
        <taxon>Alphaproteobacteria</taxon>
        <taxon>Hyphomicrobiales</taxon>
        <taxon>Methylobacteriaceae</taxon>
        <taxon>Methylobacterium</taxon>
    </lineage>
</organism>
<evidence type="ECO:0000256" key="1">
    <source>
        <dbReference type="SAM" id="SignalP"/>
    </source>
</evidence>
<feature type="signal peptide" evidence="1">
    <location>
        <begin position="1"/>
        <end position="22"/>
    </location>
</feature>
<dbReference type="RefSeq" id="WP_147829089.1">
    <property type="nucleotide sequence ID" value="NZ_BPQG01000082.1"/>
</dbReference>
<evidence type="ECO:0008006" key="4">
    <source>
        <dbReference type="Google" id="ProtNLM"/>
    </source>
</evidence>